<dbReference type="EMBL" id="JBHRSL010000002">
    <property type="protein sequence ID" value="MFC3051272.1"/>
    <property type="molecule type" value="Genomic_DNA"/>
</dbReference>
<keyword evidence="4" id="KW-1185">Reference proteome</keyword>
<comment type="caution">
    <text evidence="3">The sequence shown here is derived from an EMBL/GenBank/DDBJ whole genome shotgun (WGS) entry which is preliminary data.</text>
</comment>
<evidence type="ECO:0000313" key="4">
    <source>
        <dbReference type="Proteomes" id="UP001595444"/>
    </source>
</evidence>
<reference evidence="4" key="1">
    <citation type="journal article" date="2019" name="Int. J. Syst. Evol. Microbiol.">
        <title>The Global Catalogue of Microorganisms (GCM) 10K type strain sequencing project: providing services to taxonomists for standard genome sequencing and annotation.</title>
        <authorList>
            <consortium name="The Broad Institute Genomics Platform"/>
            <consortium name="The Broad Institute Genome Sequencing Center for Infectious Disease"/>
            <person name="Wu L."/>
            <person name="Ma J."/>
        </authorList>
    </citation>
    <scope>NUCLEOTIDE SEQUENCE [LARGE SCALE GENOMIC DNA]</scope>
    <source>
        <strain evidence="4">KCTC 62164</strain>
    </source>
</reference>
<dbReference type="Pfam" id="PF07835">
    <property type="entry name" value="COX4_pro_2"/>
    <property type="match status" value="1"/>
</dbReference>
<name>A0ABV7D2D5_9PROT</name>
<dbReference type="InterPro" id="IPR012422">
    <property type="entry name" value="Cyt_c_oxidase_su4_bac-aa3"/>
</dbReference>
<dbReference type="RefSeq" id="WP_194211745.1">
    <property type="nucleotide sequence ID" value="NZ_CP061205.1"/>
</dbReference>
<keyword evidence="1" id="KW-0812">Transmembrane</keyword>
<dbReference type="InterPro" id="IPR036596">
    <property type="entry name" value="Cyt-C_aa3_sf"/>
</dbReference>
<gene>
    <name evidence="3" type="ORF">ACFOKA_05070</name>
</gene>
<evidence type="ECO:0000259" key="2">
    <source>
        <dbReference type="Pfam" id="PF07835"/>
    </source>
</evidence>
<keyword evidence="1" id="KW-1133">Transmembrane helix</keyword>
<keyword evidence="1" id="KW-0472">Membrane</keyword>
<accession>A0ABV7D2D5</accession>
<dbReference type="SUPFAM" id="SSF81469">
    <property type="entry name" value="Bacterial aa3 type cytochrome c oxidase subunit IV"/>
    <property type="match status" value="1"/>
</dbReference>
<proteinExistence type="predicted"/>
<organism evidence="3 4">
    <name type="scientific">Kordiimonas pumila</name>
    <dbReference type="NCBI Taxonomy" id="2161677"/>
    <lineage>
        <taxon>Bacteria</taxon>
        <taxon>Pseudomonadati</taxon>
        <taxon>Pseudomonadota</taxon>
        <taxon>Alphaproteobacteria</taxon>
        <taxon>Kordiimonadales</taxon>
        <taxon>Kordiimonadaceae</taxon>
        <taxon>Kordiimonas</taxon>
    </lineage>
</organism>
<dbReference type="Gene3D" id="1.20.5.160">
    <property type="entry name" value="Bacterial aa3 type cytochrome c oxidase subunit IV"/>
    <property type="match status" value="1"/>
</dbReference>
<dbReference type="Proteomes" id="UP001595444">
    <property type="component" value="Unassembled WGS sequence"/>
</dbReference>
<evidence type="ECO:0000313" key="3">
    <source>
        <dbReference type="EMBL" id="MFC3051272.1"/>
    </source>
</evidence>
<feature type="transmembrane region" description="Helical" evidence="1">
    <location>
        <begin position="16"/>
        <end position="35"/>
    </location>
</feature>
<feature type="domain" description="Cytochrome c oxidase subunit IV bacterial aa3 type" evidence="2">
    <location>
        <begin position="1"/>
        <end position="34"/>
    </location>
</feature>
<sequence length="36" mass="4008">MDIDDQKQTYSGFIKYSTRSLVAIVVVMLLLAAFVA</sequence>
<evidence type="ECO:0000256" key="1">
    <source>
        <dbReference type="SAM" id="Phobius"/>
    </source>
</evidence>
<protein>
    <submittedName>
        <fullName evidence="3">Aa3-type cytochrome c oxidase subunit IV</fullName>
    </submittedName>
</protein>